<evidence type="ECO:0000313" key="1">
    <source>
        <dbReference type="EMBL" id="KYF50515.1"/>
    </source>
</evidence>
<protein>
    <submittedName>
        <fullName evidence="1">Uncharacterized protein</fullName>
    </submittedName>
</protein>
<evidence type="ECO:0000313" key="2">
    <source>
        <dbReference type="Proteomes" id="UP000075420"/>
    </source>
</evidence>
<organism evidence="1 2">
    <name type="scientific">Sorangium cellulosum</name>
    <name type="common">Polyangium cellulosum</name>
    <dbReference type="NCBI Taxonomy" id="56"/>
    <lineage>
        <taxon>Bacteria</taxon>
        <taxon>Pseudomonadati</taxon>
        <taxon>Myxococcota</taxon>
        <taxon>Polyangia</taxon>
        <taxon>Polyangiales</taxon>
        <taxon>Polyangiaceae</taxon>
        <taxon>Sorangium</taxon>
    </lineage>
</organism>
<name>A0A150P4C5_SORCE</name>
<comment type="caution">
    <text evidence="1">The sequence shown here is derived from an EMBL/GenBank/DDBJ whole genome shotgun (WGS) entry which is preliminary data.</text>
</comment>
<dbReference type="Proteomes" id="UP000075420">
    <property type="component" value="Unassembled WGS sequence"/>
</dbReference>
<reference evidence="1 2" key="1">
    <citation type="submission" date="2014-02" db="EMBL/GenBank/DDBJ databases">
        <title>The small core and large imbalanced accessory genome model reveals a collaborative survival strategy of Sorangium cellulosum strains in nature.</title>
        <authorList>
            <person name="Han K."/>
            <person name="Peng R."/>
            <person name="Blom J."/>
            <person name="Li Y.-Z."/>
        </authorList>
    </citation>
    <scope>NUCLEOTIDE SEQUENCE [LARGE SCALE GENOMIC DNA]</scope>
    <source>
        <strain evidence="1 2">So0157-25</strain>
    </source>
</reference>
<sequence>MYRLGDAEPDVMLDLVDAAGRALTVGLAVPGFGQDAVAVGERLDIDFSSSVASDWMDKIAHLRLERDGELVVAVGESHPVGLTFRSGERACSTEDVACRYDELPMVVAAEGSPAVSIANGESAEVGALTVTNDRFIEVYDISGACDFGLSFEYLVGIAPTAR</sequence>
<gene>
    <name evidence="1" type="ORF">BE08_42215</name>
</gene>
<dbReference type="AlphaFoldDB" id="A0A150P4C5"/>
<dbReference type="EMBL" id="JELY01003167">
    <property type="protein sequence ID" value="KYF50515.1"/>
    <property type="molecule type" value="Genomic_DNA"/>
</dbReference>
<proteinExistence type="predicted"/>
<accession>A0A150P4C5</accession>